<evidence type="ECO:0000313" key="2">
    <source>
        <dbReference type="Proteomes" id="UP000186922"/>
    </source>
</evidence>
<accession>A0A1D1V4W5</accession>
<name>A0A1D1V4W5_RAMVA</name>
<gene>
    <name evidence="1" type="primary">RvY_07321-1</name>
    <name evidence="1" type="synonym">RvY_07321.1</name>
    <name evidence="1" type="ORF">RvY_07321</name>
</gene>
<proteinExistence type="predicted"/>
<dbReference type="AlphaFoldDB" id="A0A1D1V4W5"/>
<dbReference type="EMBL" id="BDGG01000003">
    <property type="protein sequence ID" value="GAU95755.1"/>
    <property type="molecule type" value="Genomic_DNA"/>
</dbReference>
<comment type="caution">
    <text evidence="1">The sequence shown here is derived from an EMBL/GenBank/DDBJ whole genome shotgun (WGS) entry which is preliminary data.</text>
</comment>
<keyword evidence="2" id="KW-1185">Reference proteome</keyword>
<protein>
    <submittedName>
        <fullName evidence="1">Uncharacterized protein</fullName>
    </submittedName>
</protein>
<evidence type="ECO:0000313" key="1">
    <source>
        <dbReference type="EMBL" id="GAU95755.1"/>
    </source>
</evidence>
<dbReference type="OrthoDB" id="10640745at2759"/>
<reference evidence="1 2" key="1">
    <citation type="journal article" date="2016" name="Nat. Commun.">
        <title>Extremotolerant tardigrade genome and improved radiotolerance of human cultured cells by tardigrade-unique protein.</title>
        <authorList>
            <person name="Hashimoto T."/>
            <person name="Horikawa D.D."/>
            <person name="Saito Y."/>
            <person name="Kuwahara H."/>
            <person name="Kozuka-Hata H."/>
            <person name="Shin-I T."/>
            <person name="Minakuchi Y."/>
            <person name="Ohishi K."/>
            <person name="Motoyama A."/>
            <person name="Aizu T."/>
            <person name="Enomoto A."/>
            <person name="Kondo K."/>
            <person name="Tanaka S."/>
            <person name="Hara Y."/>
            <person name="Koshikawa S."/>
            <person name="Sagara H."/>
            <person name="Miura T."/>
            <person name="Yokobori S."/>
            <person name="Miyagawa K."/>
            <person name="Suzuki Y."/>
            <person name="Kubo T."/>
            <person name="Oyama M."/>
            <person name="Kohara Y."/>
            <person name="Fujiyama A."/>
            <person name="Arakawa K."/>
            <person name="Katayama T."/>
            <person name="Toyoda A."/>
            <person name="Kunieda T."/>
        </authorList>
    </citation>
    <scope>NUCLEOTIDE SEQUENCE [LARGE SCALE GENOMIC DNA]</scope>
    <source>
        <strain evidence="1 2">YOKOZUNA-1</strain>
    </source>
</reference>
<dbReference type="Proteomes" id="UP000186922">
    <property type="component" value="Unassembled WGS sequence"/>
</dbReference>
<sequence length="227" mass="25756">MSPNKHRDVCDICLGMPQTSSLPNLKVGCLWTPRPYRSLRCLTSESYIPILKPANIRHFILLAKYRPQISFFKGATAWDWAALKARTRLEETVVPADFITEEQEQRQEGDGDHLAAQTEERISFSIDRKLTEFSAISELPEIKQKTSFPVQRPISAARPGSAGWPDLHTARRCLTRQKPRGKVSNEEMYASLRKPTTVDILGWSSCSIHSRFFTHSTSRQDVGTGLR</sequence>
<organism evidence="1 2">
    <name type="scientific">Ramazzottius varieornatus</name>
    <name type="common">Water bear</name>
    <name type="synonym">Tardigrade</name>
    <dbReference type="NCBI Taxonomy" id="947166"/>
    <lineage>
        <taxon>Eukaryota</taxon>
        <taxon>Metazoa</taxon>
        <taxon>Ecdysozoa</taxon>
        <taxon>Tardigrada</taxon>
        <taxon>Eutardigrada</taxon>
        <taxon>Parachela</taxon>
        <taxon>Hypsibioidea</taxon>
        <taxon>Ramazzottiidae</taxon>
        <taxon>Ramazzottius</taxon>
    </lineage>
</organism>